<dbReference type="SUPFAM" id="SSF53335">
    <property type="entry name" value="S-adenosyl-L-methionine-dependent methyltransferases"/>
    <property type="match status" value="1"/>
</dbReference>
<proteinExistence type="predicted"/>
<accession>A0A6J4S446</accession>
<dbReference type="AlphaFoldDB" id="A0A6J4S446"/>
<dbReference type="InterPro" id="IPR029063">
    <property type="entry name" value="SAM-dependent_MTases_sf"/>
</dbReference>
<evidence type="ECO:0000313" key="1">
    <source>
        <dbReference type="EMBL" id="CAA9483092.1"/>
    </source>
</evidence>
<gene>
    <name evidence="1" type="ORF">AVDCRST_MAG53-880</name>
</gene>
<organism evidence="1">
    <name type="scientific">uncultured Solirubrobacteraceae bacterium</name>
    <dbReference type="NCBI Taxonomy" id="1162706"/>
    <lineage>
        <taxon>Bacteria</taxon>
        <taxon>Bacillati</taxon>
        <taxon>Actinomycetota</taxon>
        <taxon>Thermoleophilia</taxon>
        <taxon>Solirubrobacterales</taxon>
        <taxon>Solirubrobacteraceae</taxon>
        <taxon>environmental samples</taxon>
    </lineage>
</organism>
<name>A0A6J4S446_9ACTN</name>
<dbReference type="EMBL" id="CADCVR010000027">
    <property type="protein sequence ID" value="CAA9483092.1"/>
    <property type="molecule type" value="Genomic_DNA"/>
</dbReference>
<protein>
    <recommendedName>
        <fullName evidence="2">Methyltransferase type 11 domain-containing protein</fullName>
    </recommendedName>
</protein>
<dbReference type="Gene3D" id="3.40.50.150">
    <property type="entry name" value="Vaccinia Virus protein VP39"/>
    <property type="match status" value="1"/>
</dbReference>
<sequence>MLPAAVERIMSVVPDDALVLDVGGWAAPFNRADHVLDLLPYESRGGEGAHGPPWERFTARTWVQRDACDKARWPWPDDHFAFATCVGTLEELRDPIWVCQELSRVARAGYVEVSTIESELIQQAGGGGPWLGRSEHRWFCELSGGELVFTHKPHSIHHDASLRVVPRWQERMAPEDHVQGLFWERELPARERFLVGAEHAAALEDLRRRLRDRFEPSTAEVRVRQARDVARQGVNLAKRPARQAAGRVLDELTRRRER</sequence>
<reference evidence="1" key="1">
    <citation type="submission" date="2020-02" db="EMBL/GenBank/DDBJ databases">
        <authorList>
            <person name="Meier V. D."/>
        </authorList>
    </citation>
    <scope>NUCLEOTIDE SEQUENCE</scope>
    <source>
        <strain evidence="1">AVDCRST_MAG53</strain>
    </source>
</reference>
<evidence type="ECO:0008006" key="2">
    <source>
        <dbReference type="Google" id="ProtNLM"/>
    </source>
</evidence>